<accession>E3RSF6</accession>
<sequence>MPSGDIDLYKAVPLIEFNNRKLDLKTINVFTKISSIVSAITQISSQNNSMQSSHGSWKAVRKTTTFISSTSEQTRS</sequence>
<gene>
    <name evidence="1" type="ORF">PTT_11827</name>
</gene>
<protein>
    <submittedName>
        <fullName evidence="1">Uncharacterized protein</fullName>
    </submittedName>
</protein>
<dbReference type="EMBL" id="GL534807">
    <property type="protein sequence ID" value="EFQ91343.1"/>
    <property type="molecule type" value="Genomic_DNA"/>
</dbReference>
<reference evidence="1 2" key="1">
    <citation type="journal article" date="2010" name="Genome Biol.">
        <title>A first genome assembly of the barley fungal pathogen Pyrenophora teres f. teres.</title>
        <authorList>
            <person name="Ellwood S.R."/>
            <person name="Liu Z."/>
            <person name="Syme R.A."/>
            <person name="Lai Z."/>
            <person name="Hane J.K."/>
            <person name="Keiper F."/>
            <person name="Moffat C.S."/>
            <person name="Oliver R.P."/>
            <person name="Friesen T.L."/>
        </authorList>
    </citation>
    <scope>NUCLEOTIDE SEQUENCE [LARGE SCALE GENOMIC DNA]</scope>
    <source>
        <strain evidence="1 2">0-1</strain>
    </source>
</reference>
<proteinExistence type="predicted"/>
<dbReference type="KEGG" id="pte:PTT_11827"/>
<organism evidence="2">
    <name type="scientific">Pyrenophora teres f. teres (strain 0-1)</name>
    <name type="common">Barley net blotch fungus</name>
    <name type="synonym">Drechslera teres f. teres</name>
    <dbReference type="NCBI Taxonomy" id="861557"/>
    <lineage>
        <taxon>Eukaryota</taxon>
        <taxon>Fungi</taxon>
        <taxon>Dikarya</taxon>
        <taxon>Ascomycota</taxon>
        <taxon>Pezizomycotina</taxon>
        <taxon>Dothideomycetes</taxon>
        <taxon>Pleosporomycetidae</taxon>
        <taxon>Pleosporales</taxon>
        <taxon>Pleosporineae</taxon>
        <taxon>Pleosporaceae</taxon>
        <taxon>Pyrenophora</taxon>
    </lineage>
</organism>
<name>E3RSF6_PYRTT</name>
<dbReference type="Proteomes" id="UP000001067">
    <property type="component" value="Unassembled WGS sequence"/>
</dbReference>
<dbReference type="AlphaFoldDB" id="E3RSF6"/>
<evidence type="ECO:0000313" key="2">
    <source>
        <dbReference type="Proteomes" id="UP000001067"/>
    </source>
</evidence>
<evidence type="ECO:0000313" key="1">
    <source>
        <dbReference type="EMBL" id="EFQ91343.1"/>
    </source>
</evidence>
<dbReference type="OrthoDB" id="10469225at2759"/>
<dbReference type="HOGENOM" id="CLU_2655692_0_0_1"/>
<keyword evidence="2" id="KW-1185">Reference proteome</keyword>